<evidence type="ECO:0000313" key="4">
    <source>
        <dbReference type="Proteomes" id="UP000594261"/>
    </source>
</evidence>
<dbReference type="Gramene" id="QL07p011156:mrna">
    <property type="protein sequence ID" value="QL07p011156:mrna:CDS:1"/>
    <property type="gene ID" value="QL07p011156"/>
</dbReference>
<dbReference type="EnsemblPlants" id="QL07p011156:mrna">
    <property type="protein sequence ID" value="QL07p011156:mrna:CDS:1"/>
    <property type="gene ID" value="QL07p011156"/>
</dbReference>
<feature type="transmembrane region" description="Helical" evidence="1">
    <location>
        <begin position="7"/>
        <end position="30"/>
    </location>
</feature>
<dbReference type="OMA" id="THACINL"/>
<dbReference type="Pfam" id="PF03478">
    <property type="entry name" value="Beta-prop_KIB1-4"/>
    <property type="match status" value="1"/>
</dbReference>
<keyword evidence="1" id="KW-0472">Membrane</keyword>
<dbReference type="Proteomes" id="UP000594261">
    <property type="component" value="Chromosome 7"/>
</dbReference>
<evidence type="ECO:0000256" key="1">
    <source>
        <dbReference type="SAM" id="Phobius"/>
    </source>
</evidence>
<sequence>MRSVSSLLDIFKICVYFQVAIFITLIRGYVISSSSFRLTLFVSLLILTFLSPAHHAEKDKSLIEFFFTILTSASSFVISERPLIVILILTDPSVISTIQPRLQRFIANRHSSSSPSNNIDLSLLPLDLVQLIVDGMTTFKNYIAANGVSRDWRSAFSSISRGPQLPLPVLMLSEPLLTDMRTLFSLYDHSRHRLQLSEVRGKRIWGSQHGWVVTLGPRYVTQLVHLMTGKRINLPQIQRLAPREEWFCLVRKFILLKDPTDESAFLVIAIFGPMDRLAFTRVRLGAALNRRREGEWVVVANPENLKFKDVVHLSGQIYALCDNGKLVRFEPVAPFANMVQVIADHPQDVGAHRKIYLVESLGNLYGVFRNEFLIPSERRFATTSFFVYKFNFNASAWEEVTHLEGHAFFVGDGNSFSWHFPTSIIPSRSDCIYFTDDHWVWRKFLRKAYGGHDVGLFDMATRDILPLKFGKDKPRFYSRPIFVTRNDKL</sequence>
<dbReference type="AlphaFoldDB" id="A0A7N2M3F1"/>
<keyword evidence="1" id="KW-0812">Transmembrane</keyword>
<reference evidence="3" key="2">
    <citation type="submission" date="2021-01" db="UniProtKB">
        <authorList>
            <consortium name="EnsemblPlants"/>
        </authorList>
    </citation>
    <scope>IDENTIFICATION</scope>
</reference>
<keyword evidence="4" id="KW-1185">Reference proteome</keyword>
<evidence type="ECO:0000259" key="2">
    <source>
        <dbReference type="Pfam" id="PF03478"/>
    </source>
</evidence>
<dbReference type="KEGG" id="qlo:115953767"/>
<accession>A0A7N2M3F1</accession>
<dbReference type="RefSeq" id="XP_030927422.1">
    <property type="nucleotide sequence ID" value="XM_031071562.1"/>
</dbReference>
<keyword evidence="1" id="KW-1133">Transmembrane helix</keyword>
<dbReference type="EMBL" id="LRBV02000007">
    <property type="status" value="NOT_ANNOTATED_CDS"/>
    <property type="molecule type" value="Genomic_DNA"/>
</dbReference>
<dbReference type="InParanoid" id="A0A7N2M3F1"/>
<dbReference type="OrthoDB" id="1542511at2759"/>
<dbReference type="InterPro" id="IPR050942">
    <property type="entry name" value="F-box_BR-signaling"/>
</dbReference>
<gene>
    <name evidence="3" type="primary">LOC115953767</name>
</gene>
<feature type="domain" description="KIB1-4 beta-propeller" evidence="2">
    <location>
        <begin position="183"/>
        <end position="458"/>
    </location>
</feature>
<proteinExistence type="predicted"/>
<protein>
    <recommendedName>
        <fullName evidence="2">KIB1-4 beta-propeller domain-containing protein</fullName>
    </recommendedName>
</protein>
<organism evidence="3 4">
    <name type="scientific">Quercus lobata</name>
    <name type="common">Valley oak</name>
    <dbReference type="NCBI Taxonomy" id="97700"/>
    <lineage>
        <taxon>Eukaryota</taxon>
        <taxon>Viridiplantae</taxon>
        <taxon>Streptophyta</taxon>
        <taxon>Embryophyta</taxon>
        <taxon>Tracheophyta</taxon>
        <taxon>Spermatophyta</taxon>
        <taxon>Magnoliopsida</taxon>
        <taxon>eudicotyledons</taxon>
        <taxon>Gunneridae</taxon>
        <taxon>Pentapetalae</taxon>
        <taxon>rosids</taxon>
        <taxon>fabids</taxon>
        <taxon>Fagales</taxon>
        <taxon>Fagaceae</taxon>
        <taxon>Quercus</taxon>
    </lineage>
</organism>
<dbReference type="PANTHER" id="PTHR44259">
    <property type="entry name" value="OS07G0183000 PROTEIN-RELATED"/>
    <property type="match status" value="1"/>
</dbReference>
<reference evidence="3 4" key="1">
    <citation type="journal article" date="2016" name="G3 (Bethesda)">
        <title>First Draft Assembly and Annotation of the Genome of a California Endemic Oak Quercus lobata Nee (Fagaceae).</title>
        <authorList>
            <person name="Sork V.L."/>
            <person name="Fitz-Gibbon S.T."/>
            <person name="Puiu D."/>
            <person name="Crepeau M."/>
            <person name="Gugger P.F."/>
            <person name="Sherman R."/>
            <person name="Stevens K."/>
            <person name="Langley C.H."/>
            <person name="Pellegrini M."/>
            <person name="Salzberg S.L."/>
        </authorList>
    </citation>
    <scope>NUCLEOTIDE SEQUENCE [LARGE SCALE GENOMIC DNA]</scope>
    <source>
        <strain evidence="3 4">cv. SW786</strain>
    </source>
</reference>
<dbReference type="GeneID" id="115953767"/>
<dbReference type="PANTHER" id="PTHR44259:SF108">
    <property type="entry name" value="F-BOX PROTEIN SKIP23-LIKE"/>
    <property type="match status" value="1"/>
</dbReference>
<evidence type="ECO:0000313" key="3">
    <source>
        <dbReference type="EnsemblPlants" id="QL07p011156:mrna:CDS:1"/>
    </source>
</evidence>
<name>A0A7N2M3F1_QUELO</name>
<dbReference type="InterPro" id="IPR005174">
    <property type="entry name" value="KIB1-4_b-propeller"/>
</dbReference>